<sequence length="302" mass="32036">MKLGYLFSGQGSQFKEMGQDLYKAEPVYKDTVDEAAEILGMDLANSAVFDDPDNVQVAILTMSTGIFRLLNQDLGNPVAAAGLSLGEYSALVAASAISFDDALPLVHDRSQYMDEAGKANPGVMAAVLNADSEVLTTALKVGSEAGRVYPANYNTDSQIVIGGDEAGVNAASTYLKEHGVKRVVPLKVAVASHTPLMSSAADKLGLRLENVDFSEPAFPVISNTTSTPFTLSDVKDVLKRQLVNPTHFSDGVQAITDLSADTLVEIGPGTTLTKLAKKINRGVDTYHVDSVETLAELREKLG</sequence>
<dbReference type="EMBL" id="CP018906">
    <property type="protein sequence ID" value="AQW21651.1"/>
    <property type="molecule type" value="Genomic_DNA"/>
</dbReference>
<keyword evidence="2 4" id="KW-0012">Acyltransferase</keyword>
<dbReference type="Gene3D" id="3.30.70.250">
    <property type="entry name" value="Malonyl-CoA ACP transacylase, ACP-binding"/>
    <property type="match status" value="1"/>
</dbReference>
<dbReference type="InterPro" id="IPR016035">
    <property type="entry name" value="Acyl_Trfase/lysoPLipase"/>
</dbReference>
<dbReference type="AlphaFoldDB" id="A0A1S6QJ66"/>
<evidence type="ECO:0000259" key="6">
    <source>
        <dbReference type="SMART" id="SM00827"/>
    </source>
</evidence>
<reference evidence="7 8" key="1">
    <citation type="journal article" date="2015" name="Genome Announc.">
        <title>Genome Sequence of Lactobacillus curieae CCTCC M 2011381T, a Novel Producer of Gamma-aminobutyric Acid.</title>
        <authorList>
            <person name="Wang Y."/>
            <person name="Wang Y."/>
            <person name="Lang C."/>
            <person name="Wei D."/>
            <person name="Xu P."/>
            <person name="Xie J."/>
        </authorList>
    </citation>
    <scope>NUCLEOTIDE SEQUENCE [LARGE SCALE GENOMIC DNA]</scope>
    <source>
        <strain evidence="7 8">CCTCC M 2011381</strain>
    </source>
</reference>
<dbReference type="InterPro" id="IPR014043">
    <property type="entry name" value="Acyl_transferase_dom"/>
</dbReference>
<dbReference type="OrthoDB" id="9805460at2"/>
<evidence type="ECO:0000256" key="5">
    <source>
        <dbReference type="PIRSR" id="PIRSR000446-1"/>
    </source>
</evidence>
<dbReference type="KEGG" id="lcu:PL11_006780"/>
<keyword evidence="8" id="KW-1185">Reference proteome</keyword>
<dbReference type="SUPFAM" id="SSF52151">
    <property type="entry name" value="FabD/lysophospholipase-like"/>
    <property type="match status" value="1"/>
</dbReference>
<name>A0A1S6QJ66_9LACO</name>
<dbReference type="InterPro" id="IPR001227">
    <property type="entry name" value="Ac_transferase_dom_sf"/>
</dbReference>
<dbReference type="eggNOG" id="COG0331">
    <property type="taxonomic scope" value="Bacteria"/>
</dbReference>
<dbReference type="PANTHER" id="PTHR42681:SF1">
    <property type="entry name" value="MALONYL-COA-ACYL CARRIER PROTEIN TRANSACYLASE, MITOCHONDRIAL"/>
    <property type="match status" value="1"/>
</dbReference>
<dbReference type="GO" id="GO:0004314">
    <property type="term" value="F:[acyl-carrier-protein] S-malonyltransferase activity"/>
    <property type="evidence" value="ECO:0007669"/>
    <property type="project" value="UniProtKB-EC"/>
</dbReference>
<dbReference type="PANTHER" id="PTHR42681">
    <property type="entry name" value="MALONYL-COA-ACYL CARRIER PROTEIN TRANSACYLASE, MITOCHONDRIAL"/>
    <property type="match status" value="1"/>
</dbReference>
<comment type="catalytic activity">
    <reaction evidence="3 4">
        <text>holo-[ACP] + malonyl-CoA = malonyl-[ACP] + CoA</text>
        <dbReference type="Rhea" id="RHEA:41792"/>
        <dbReference type="Rhea" id="RHEA-COMP:9623"/>
        <dbReference type="Rhea" id="RHEA-COMP:9685"/>
        <dbReference type="ChEBI" id="CHEBI:57287"/>
        <dbReference type="ChEBI" id="CHEBI:57384"/>
        <dbReference type="ChEBI" id="CHEBI:64479"/>
        <dbReference type="ChEBI" id="CHEBI:78449"/>
        <dbReference type="EC" id="2.3.1.39"/>
    </reaction>
</comment>
<dbReference type="Proteomes" id="UP000030361">
    <property type="component" value="Chromosome"/>
</dbReference>
<feature type="active site" evidence="5">
    <location>
        <position position="193"/>
    </location>
</feature>
<evidence type="ECO:0000313" key="8">
    <source>
        <dbReference type="Proteomes" id="UP000030361"/>
    </source>
</evidence>
<evidence type="ECO:0000256" key="2">
    <source>
        <dbReference type="ARBA" id="ARBA00023315"/>
    </source>
</evidence>
<dbReference type="SMART" id="SM00827">
    <property type="entry name" value="PKS_AT"/>
    <property type="match status" value="1"/>
</dbReference>
<evidence type="ECO:0000256" key="4">
    <source>
        <dbReference type="PIRNR" id="PIRNR000446"/>
    </source>
</evidence>
<feature type="active site" evidence="5">
    <location>
        <position position="84"/>
    </location>
</feature>
<keyword evidence="1 4" id="KW-0808">Transferase</keyword>
<evidence type="ECO:0000256" key="1">
    <source>
        <dbReference type="ARBA" id="ARBA00022679"/>
    </source>
</evidence>
<dbReference type="Gene3D" id="3.40.366.10">
    <property type="entry name" value="Malonyl-Coenzyme A Acyl Carrier Protein, domain 2"/>
    <property type="match status" value="1"/>
</dbReference>
<dbReference type="PIRSF" id="PIRSF000446">
    <property type="entry name" value="Mct"/>
    <property type="match status" value="1"/>
</dbReference>
<dbReference type="Pfam" id="PF00698">
    <property type="entry name" value="Acyl_transf_1"/>
    <property type="match status" value="1"/>
</dbReference>
<dbReference type="EC" id="2.3.1.39" evidence="4"/>
<accession>A0A1S6QJ66</accession>
<dbReference type="InterPro" id="IPR024925">
    <property type="entry name" value="Malonyl_CoA-ACP_transAc"/>
</dbReference>
<dbReference type="InterPro" id="IPR016036">
    <property type="entry name" value="Malonyl_transacylase_ACP-bd"/>
</dbReference>
<evidence type="ECO:0000256" key="3">
    <source>
        <dbReference type="ARBA" id="ARBA00048462"/>
    </source>
</evidence>
<feature type="domain" description="Malonyl-CoA:ACP transacylase (MAT)" evidence="6">
    <location>
        <begin position="6"/>
        <end position="301"/>
    </location>
</feature>
<dbReference type="InterPro" id="IPR050858">
    <property type="entry name" value="Mal-CoA-ACP_Trans/PKS_FabD"/>
</dbReference>
<dbReference type="GO" id="GO:0006633">
    <property type="term" value="P:fatty acid biosynthetic process"/>
    <property type="evidence" value="ECO:0007669"/>
    <property type="project" value="TreeGrafter"/>
</dbReference>
<evidence type="ECO:0000313" key="7">
    <source>
        <dbReference type="EMBL" id="AQW21651.1"/>
    </source>
</evidence>
<organism evidence="7 8">
    <name type="scientific">Lentilactobacillus curieae</name>
    <dbReference type="NCBI Taxonomy" id="1138822"/>
    <lineage>
        <taxon>Bacteria</taxon>
        <taxon>Bacillati</taxon>
        <taxon>Bacillota</taxon>
        <taxon>Bacilli</taxon>
        <taxon>Lactobacillales</taxon>
        <taxon>Lactobacillaceae</taxon>
        <taxon>Lentilactobacillus</taxon>
    </lineage>
</organism>
<protein>
    <recommendedName>
        <fullName evidence="4">Malonyl CoA-acyl carrier protein transacylase</fullName>
        <ecNumber evidence="4">2.3.1.39</ecNumber>
    </recommendedName>
</protein>
<gene>
    <name evidence="7" type="ORF">PL11_006780</name>
</gene>
<comment type="similarity">
    <text evidence="4">Belongs to the fabD family.</text>
</comment>
<dbReference type="GO" id="GO:0005829">
    <property type="term" value="C:cytosol"/>
    <property type="evidence" value="ECO:0007669"/>
    <property type="project" value="TreeGrafter"/>
</dbReference>
<dbReference type="SUPFAM" id="SSF55048">
    <property type="entry name" value="Probable ACP-binding domain of malonyl-CoA ACP transacylase"/>
    <property type="match status" value="1"/>
</dbReference>
<proteinExistence type="inferred from homology"/>
<dbReference type="RefSeq" id="WP_035168253.1">
    <property type="nucleotide sequence ID" value="NZ_CP018906.1"/>
</dbReference>